<reference evidence="1" key="1">
    <citation type="submission" date="2023-04" db="EMBL/GenBank/DDBJ databases">
        <title>Draft Genome sequencing of Naganishia species isolated from polar environments using Oxford Nanopore Technology.</title>
        <authorList>
            <person name="Leo P."/>
            <person name="Venkateswaran K."/>
        </authorList>
    </citation>
    <scope>NUCLEOTIDE SEQUENCE</scope>
    <source>
        <strain evidence="1">MNA-CCFEE 5425</strain>
    </source>
</reference>
<evidence type="ECO:0000313" key="1">
    <source>
        <dbReference type="EMBL" id="KAJ9113197.1"/>
    </source>
</evidence>
<evidence type="ECO:0000313" key="2">
    <source>
        <dbReference type="Proteomes" id="UP001243375"/>
    </source>
</evidence>
<protein>
    <submittedName>
        <fullName evidence="1">Uncharacterized protein</fullName>
    </submittedName>
</protein>
<proteinExistence type="predicted"/>
<name>A0ACC2WNJ2_9TREE</name>
<organism evidence="1 2">
    <name type="scientific">Naganishia vaughanmartiniae</name>
    <dbReference type="NCBI Taxonomy" id="1424756"/>
    <lineage>
        <taxon>Eukaryota</taxon>
        <taxon>Fungi</taxon>
        <taxon>Dikarya</taxon>
        <taxon>Basidiomycota</taxon>
        <taxon>Agaricomycotina</taxon>
        <taxon>Tremellomycetes</taxon>
        <taxon>Filobasidiales</taxon>
        <taxon>Filobasidiaceae</taxon>
        <taxon>Naganishia</taxon>
    </lineage>
</organism>
<accession>A0ACC2WNJ2</accession>
<dbReference type="EMBL" id="JASBWU010000022">
    <property type="protein sequence ID" value="KAJ9113197.1"/>
    <property type="molecule type" value="Genomic_DNA"/>
</dbReference>
<sequence>MNDRYGIMFDAGVAVLADDVPDNFTRRGVSYPSNLSGLSGRVTTMSADVISDIVGESAIQVTSETVSVSCLPRTKVSVACKPNLDGTRLSYTDLGKTDTPFFFKTQQMQFCYSTGVCNSDYRTDFNEGTVFVFAENRPEDGSTSLVLVATGNYANDLGTPQLYCRVSAEESYVPIQVQGFSASPAQGYSCPQSEQSPAVSAFLTNVTFMSQLVMQKMQGQDGRLEILGLINNTQGRTKGEMLEPALAKMLEVGATEMYTHLPTENAALNERCALQTPRTVLGSRTAYGYLWAIPPAVLALVFLIGWLTLGFRRAARAYWSPLDPACMAVSGVAVPKNSSLYNAVAPLAGASTNKIHEFMQGPLRLAEVDPGHLALSMDDTDAAPVPQNGRAYGAPAPYTPTSTNPALSPEVKIFTPMMMTPDQTAAYQASYYNSNTGSYFPAGANPGITSPYHNPYTSGPAYNP</sequence>
<dbReference type="Proteomes" id="UP001243375">
    <property type="component" value="Unassembled WGS sequence"/>
</dbReference>
<keyword evidence="2" id="KW-1185">Reference proteome</keyword>
<comment type="caution">
    <text evidence="1">The sequence shown here is derived from an EMBL/GenBank/DDBJ whole genome shotgun (WGS) entry which is preliminary data.</text>
</comment>
<gene>
    <name evidence="1" type="ORF">QFC22_006036</name>
</gene>